<proteinExistence type="predicted"/>
<dbReference type="Proteomes" id="UP001062846">
    <property type="component" value="Chromosome 10"/>
</dbReference>
<reference evidence="1" key="1">
    <citation type="submission" date="2022-02" db="EMBL/GenBank/DDBJ databases">
        <title>Plant Genome Project.</title>
        <authorList>
            <person name="Zhang R.-G."/>
        </authorList>
    </citation>
    <scope>NUCLEOTIDE SEQUENCE</scope>
    <source>
        <strain evidence="1">AT1</strain>
    </source>
</reference>
<evidence type="ECO:0000313" key="2">
    <source>
        <dbReference type="Proteomes" id="UP001062846"/>
    </source>
</evidence>
<keyword evidence="2" id="KW-1185">Reference proteome</keyword>
<comment type="caution">
    <text evidence="1">The sequence shown here is derived from an EMBL/GenBank/DDBJ whole genome shotgun (WGS) entry which is preliminary data.</text>
</comment>
<organism evidence="1 2">
    <name type="scientific">Rhododendron molle</name>
    <name type="common">Chinese azalea</name>
    <name type="synonym">Azalea mollis</name>
    <dbReference type="NCBI Taxonomy" id="49168"/>
    <lineage>
        <taxon>Eukaryota</taxon>
        <taxon>Viridiplantae</taxon>
        <taxon>Streptophyta</taxon>
        <taxon>Embryophyta</taxon>
        <taxon>Tracheophyta</taxon>
        <taxon>Spermatophyta</taxon>
        <taxon>Magnoliopsida</taxon>
        <taxon>eudicotyledons</taxon>
        <taxon>Gunneridae</taxon>
        <taxon>Pentapetalae</taxon>
        <taxon>asterids</taxon>
        <taxon>Ericales</taxon>
        <taxon>Ericaceae</taxon>
        <taxon>Ericoideae</taxon>
        <taxon>Rhodoreae</taxon>
        <taxon>Rhododendron</taxon>
    </lineage>
</organism>
<accession>A0ACC0M5H2</accession>
<dbReference type="EMBL" id="CM046397">
    <property type="protein sequence ID" value="KAI8536011.1"/>
    <property type="molecule type" value="Genomic_DNA"/>
</dbReference>
<name>A0ACC0M5H2_RHOML</name>
<sequence length="64" mass="7298">MRFELLDARSDGSEVRSMVLRMPLHSTTVRCIAPCCASLSHRIVHSMARISSRQPMIKSRSLQR</sequence>
<evidence type="ECO:0000313" key="1">
    <source>
        <dbReference type="EMBL" id="KAI8536011.1"/>
    </source>
</evidence>
<gene>
    <name evidence="1" type="ORF">RHMOL_Rhmol10G0221800</name>
</gene>
<protein>
    <submittedName>
        <fullName evidence="1">Uncharacterized protein</fullName>
    </submittedName>
</protein>